<dbReference type="OrthoDB" id="2308573at2759"/>
<feature type="non-terminal residue" evidence="2">
    <location>
        <position position="1"/>
    </location>
</feature>
<gene>
    <name evidence="2" type="ORF">FWILDA_LOCUS17893</name>
</gene>
<dbReference type="Proteomes" id="UP001153678">
    <property type="component" value="Unassembled WGS sequence"/>
</dbReference>
<evidence type="ECO:0000313" key="2">
    <source>
        <dbReference type="EMBL" id="CAI2197072.1"/>
    </source>
</evidence>
<reference evidence="2" key="1">
    <citation type="submission" date="2022-08" db="EMBL/GenBank/DDBJ databases">
        <authorList>
            <person name="Kallberg Y."/>
            <person name="Tangrot J."/>
            <person name="Rosling A."/>
        </authorList>
    </citation>
    <scope>NUCLEOTIDE SEQUENCE</scope>
    <source>
        <strain evidence="2">Wild A</strain>
    </source>
</reference>
<organism evidence="2 3">
    <name type="scientific">Funneliformis geosporum</name>
    <dbReference type="NCBI Taxonomy" id="1117311"/>
    <lineage>
        <taxon>Eukaryota</taxon>
        <taxon>Fungi</taxon>
        <taxon>Fungi incertae sedis</taxon>
        <taxon>Mucoromycota</taxon>
        <taxon>Glomeromycotina</taxon>
        <taxon>Glomeromycetes</taxon>
        <taxon>Glomerales</taxon>
        <taxon>Glomeraceae</taxon>
        <taxon>Funneliformis</taxon>
    </lineage>
</organism>
<proteinExistence type="predicted"/>
<evidence type="ECO:0000313" key="3">
    <source>
        <dbReference type="Proteomes" id="UP001153678"/>
    </source>
</evidence>
<keyword evidence="3" id="KW-1185">Reference proteome</keyword>
<accession>A0A9W4TB48</accession>
<protein>
    <submittedName>
        <fullName evidence="2">6918_t:CDS:1</fullName>
    </submittedName>
</protein>
<comment type="caution">
    <text evidence="2">The sequence shown here is derived from an EMBL/GenBank/DDBJ whole genome shotgun (WGS) entry which is preliminary data.</text>
</comment>
<feature type="region of interest" description="Disordered" evidence="1">
    <location>
        <begin position="119"/>
        <end position="139"/>
    </location>
</feature>
<name>A0A9W4TB48_9GLOM</name>
<evidence type="ECO:0000256" key="1">
    <source>
        <dbReference type="SAM" id="MobiDB-lite"/>
    </source>
</evidence>
<sequence length="233" mass="27736">MEEIQDLDIEEILKAFPKLKDKEKANIKWLLLSFNPVPLEFYRYLNRKTKHTSVTLYVCAISAILTLSEGISEDRMLLFQNIQKRWSFKNDWNTYIAERSALMAIKSSYRVQKDYNNEVSSQYPKKRKRDDPSTPNKPVIRLDIKQKYPQVAFLKKVKFAPEEPEDENPFRSKNSAERDNQNVVDPVNWREWLENVLEFSIDEIRIKILNPYTAKNKFDDTMIRYTGKEHGRH</sequence>
<dbReference type="AlphaFoldDB" id="A0A9W4TB48"/>
<dbReference type="EMBL" id="CAMKVN010015539">
    <property type="protein sequence ID" value="CAI2197072.1"/>
    <property type="molecule type" value="Genomic_DNA"/>
</dbReference>